<sequence>MPQMMVARGGAGAGVINKRLYVCGGLDESGLRLSSVECFGPTGIEIALLSPRGVQPAVPALPGTHCWQAVPSMSERRESGQPLQPWEAFCMFAAGVMSRGNPLTVWSAFL</sequence>
<proteinExistence type="predicted"/>
<dbReference type="SUPFAM" id="SSF117281">
    <property type="entry name" value="Kelch motif"/>
    <property type="match status" value="1"/>
</dbReference>
<name>A0A813HTB5_POLGL</name>
<dbReference type="AlphaFoldDB" id="A0A813HTB5"/>
<dbReference type="Gene3D" id="2.120.10.80">
    <property type="entry name" value="Kelch-type beta propeller"/>
    <property type="match status" value="1"/>
</dbReference>
<evidence type="ECO:0000313" key="2">
    <source>
        <dbReference type="Proteomes" id="UP000654075"/>
    </source>
</evidence>
<comment type="caution">
    <text evidence="1">The sequence shown here is derived from an EMBL/GenBank/DDBJ whole genome shotgun (WGS) entry which is preliminary data.</text>
</comment>
<keyword evidence="2" id="KW-1185">Reference proteome</keyword>
<dbReference type="Proteomes" id="UP000654075">
    <property type="component" value="Unassembled WGS sequence"/>
</dbReference>
<protein>
    <submittedName>
        <fullName evidence="1">Uncharacterized protein</fullName>
    </submittedName>
</protein>
<gene>
    <name evidence="1" type="ORF">PGLA1383_LOCUS55525</name>
</gene>
<accession>A0A813HTB5</accession>
<dbReference type="InterPro" id="IPR006652">
    <property type="entry name" value="Kelch_1"/>
</dbReference>
<dbReference type="Pfam" id="PF01344">
    <property type="entry name" value="Kelch_1"/>
    <property type="match status" value="1"/>
</dbReference>
<dbReference type="EMBL" id="CAJNNV010032696">
    <property type="protein sequence ID" value="CAE8640755.1"/>
    <property type="molecule type" value="Genomic_DNA"/>
</dbReference>
<organism evidence="1 2">
    <name type="scientific">Polarella glacialis</name>
    <name type="common">Dinoflagellate</name>
    <dbReference type="NCBI Taxonomy" id="89957"/>
    <lineage>
        <taxon>Eukaryota</taxon>
        <taxon>Sar</taxon>
        <taxon>Alveolata</taxon>
        <taxon>Dinophyceae</taxon>
        <taxon>Suessiales</taxon>
        <taxon>Suessiaceae</taxon>
        <taxon>Polarella</taxon>
    </lineage>
</organism>
<reference evidence="1" key="1">
    <citation type="submission" date="2021-02" db="EMBL/GenBank/DDBJ databases">
        <authorList>
            <person name="Dougan E. K."/>
            <person name="Rhodes N."/>
            <person name="Thang M."/>
            <person name="Chan C."/>
        </authorList>
    </citation>
    <scope>NUCLEOTIDE SEQUENCE</scope>
</reference>
<dbReference type="InterPro" id="IPR015915">
    <property type="entry name" value="Kelch-typ_b-propeller"/>
</dbReference>
<evidence type="ECO:0000313" key="1">
    <source>
        <dbReference type="EMBL" id="CAE8640755.1"/>
    </source>
</evidence>